<proteinExistence type="predicted"/>
<accession>A0A4E0Q513</accession>
<evidence type="ECO:0000313" key="1">
    <source>
        <dbReference type="EMBL" id="TGC08951.1"/>
    </source>
</evidence>
<organism evidence="1 2">
    <name type="scientific">Methanolobus halotolerans</name>
    <dbReference type="NCBI Taxonomy" id="2052935"/>
    <lineage>
        <taxon>Archaea</taxon>
        <taxon>Methanobacteriati</taxon>
        <taxon>Methanobacteriota</taxon>
        <taxon>Stenosarchaea group</taxon>
        <taxon>Methanomicrobia</taxon>
        <taxon>Methanosarcinales</taxon>
        <taxon>Methanosarcinaceae</taxon>
        <taxon>Methanolobus</taxon>
    </lineage>
</organism>
<protein>
    <submittedName>
        <fullName evidence="1">Uncharacterized protein</fullName>
    </submittedName>
</protein>
<dbReference type="RefSeq" id="WP_135389779.1">
    <property type="nucleotide sequence ID" value="NZ_PGGK01000007.1"/>
</dbReference>
<dbReference type="EMBL" id="PGGK01000007">
    <property type="protein sequence ID" value="TGC08951.1"/>
    <property type="molecule type" value="Genomic_DNA"/>
</dbReference>
<keyword evidence="2" id="KW-1185">Reference proteome</keyword>
<dbReference type="OrthoDB" id="140467at2157"/>
<name>A0A4E0Q513_9EURY</name>
<gene>
    <name evidence="1" type="ORF">CUN85_07920</name>
</gene>
<dbReference type="AlphaFoldDB" id="A0A4E0Q513"/>
<dbReference type="Proteomes" id="UP000297295">
    <property type="component" value="Unassembled WGS sequence"/>
</dbReference>
<sequence>MGKEERKIVVDIERKRVRITISHGEDEEILKLSLDEAKNLQEKLNSTIEDYFQRQDIRID</sequence>
<comment type="caution">
    <text evidence="1">The sequence shown here is derived from an EMBL/GenBank/DDBJ whole genome shotgun (WGS) entry which is preliminary data.</text>
</comment>
<reference evidence="1 2" key="1">
    <citation type="submission" date="2017-11" db="EMBL/GenBank/DDBJ databases">
        <title>Isolation and Characterization of Methanogenic Archaea from Saline Meromictic Lake at Siberia.</title>
        <authorList>
            <person name="Shen Y."/>
            <person name="Huang H.-H."/>
            <person name="Lai M.-C."/>
            <person name="Chen S.-C."/>
        </authorList>
    </citation>
    <scope>NUCLEOTIDE SEQUENCE [LARGE SCALE GENOMIC DNA]</scope>
    <source>
        <strain evidence="1 2">SY-01</strain>
    </source>
</reference>
<evidence type="ECO:0000313" key="2">
    <source>
        <dbReference type="Proteomes" id="UP000297295"/>
    </source>
</evidence>